<keyword evidence="3" id="KW-0238">DNA-binding</keyword>
<dbReference type="PANTHER" id="PTHR30419">
    <property type="entry name" value="HTH-TYPE TRANSCRIPTIONAL REGULATOR YBHD"/>
    <property type="match status" value="1"/>
</dbReference>
<dbReference type="SUPFAM" id="SSF46785">
    <property type="entry name" value="Winged helix' DNA-binding domain"/>
    <property type="match status" value="1"/>
</dbReference>
<sequence length="340" mass="36347">MELRQLSYVEAVARYGGFTRAAERLHIAQSAVSAQIRALEIELGVTLFARTTRKVALTPAGELFVARARRVLAELDGARTEMAEITAVVSGRVTVGVTAALAVYDLPNALARFRERHPGIALRQRSGLITGLLGALDLGELDLVVGPLHADVPPRFDTLPLVDENLVLALPVGHALTRAGRLTLAEARDEPFVCMPHGSGLRWILDDAARSAGFTPRVQYETDGPAGIREMIAAGLGVGLLPRSTAESPNGSPTEIRHLHPPPVHPPIGVLHHRDRPLSAAAQSLRHHLVELAGPRPDPSHRTPMDPVPDLSADASTDLPADPTTDLSADQGEDPEEIPD</sequence>
<dbReference type="InterPro" id="IPR036390">
    <property type="entry name" value="WH_DNA-bd_sf"/>
</dbReference>
<evidence type="ECO:0000256" key="3">
    <source>
        <dbReference type="ARBA" id="ARBA00023125"/>
    </source>
</evidence>
<evidence type="ECO:0000256" key="1">
    <source>
        <dbReference type="ARBA" id="ARBA00009437"/>
    </source>
</evidence>
<dbReference type="InterPro" id="IPR036388">
    <property type="entry name" value="WH-like_DNA-bd_sf"/>
</dbReference>
<dbReference type="EMBL" id="BOMG01000057">
    <property type="protein sequence ID" value="GID56471.1"/>
    <property type="molecule type" value="Genomic_DNA"/>
</dbReference>
<feature type="region of interest" description="Disordered" evidence="5">
    <location>
        <begin position="292"/>
        <end position="340"/>
    </location>
</feature>
<proteinExistence type="inferred from homology"/>
<dbReference type="SUPFAM" id="SSF53850">
    <property type="entry name" value="Periplasmic binding protein-like II"/>
    <property type="match status" value="1"/>
</dbReference>
<feature type="region of interest" description="Disordered" evidence="5">
    <location>
        <begin position="243"/>
        <end position="271"/>
    </location>
</feature>
<dbReference type="Proteomes" id="UP000612282">
    <property type="component" value="Unassembled WGS sequence"/>
</dbReference>
<evidence type="ECO:0000259" key="6">
    <source>
        <dbReference type="PROSITE" id="PS50931"/>
    </source>
</evidence>
<dbReference type="InterPro" id="IPR005119">
    <property type="entry name" value="LysR_subst-bd"/>
</dbReference>
<dbReference type="Gene3D" id="3.40.190.290">
    <property type="match status" value="1"/>
</dbReference>
<evidence type="ECO:0000256" key="5">
    <source>
        <dbReference type="SAM" id="MobiDB-lite"/>
    </source>
</evidence>
<evidence type="ECO:0000313" key="7">
    <source>
        <dbReference type="EMBL" id="GID56471.1"/>
    </source>
</evidence>
<keyword evidence="8" id="KW-1185">Reference proteome</keyword>
<dbReference type="Pfam" id="PF03466">
    <property type="entry name" value="LysR_substrate"/>
    <property type="match status" value="1"/>
</dbReference>
<dbReference type="CDD" id="cd05466">
    <property type="entry name" value="PBP2_LTTR_substrate"/>
    <property type="match status" value="1"/>
</dbReference>
<dbReference type="InterPro" id="IPR000847">
    <property type="entry name" value="LysR_HTH_N"/>
</dbReference>
<evidence type="ECO:0000256" key="2">
    <source>
        <dbReference type="ARBA" id="ARBA00023015"/>
    </source>
</evidence>
<feature type="compositionally biased region" description="Acidic residues" evidence="5">
    <location>
        <begin position="331"/>
        <end position="340"/>
    </location>
</feature>
<dbReference type="InterPro" id="IPR050950">
    <property type="entry name" value="HTH-type_LysR_regulators"/>
</dbReference>
<reference evidence="7 8" key="1">
    <citation type="submission" date="2021-01" db="EMBL/GenBank/DDBJ databases">
        <title>Whole genome shotgun sequence of Actinoplanes couchii NBRC 106145.</title>
        <authorList>
            <person name="Komaki H."/>
            <person name="Tamura T."/>
        </authorList>
    </citation>
    <scope>NUCLEOTIDE SEQUENCE [LARGE SCALE GENOMIC DNA]</scope>
    <source>
        <strain evidence="7 8">NBRC 106145</strain>
    </source>
</reference>
<dbReference type="RefSeq" id="WP_203798139.1">
    <property type="nucleotide sequence ID" value="NZ_BAAAQE010000034.1"/>
</dbReference>
<evidence type="ECO:0000256" key="4">
    <source>
        <dbReference type="ARBA" id="ARBA00023163"/>
    </source>
</evidence>
<dbReference type="Pfam" id="PF00126">
    <property type="entry name" value="HTH_1"/>
    <property type="match status" value="1"/>
</dbReference>
<keyword evidence="4" id="KW-0804">Transcription</keyword>
<gene>
    <name evidence="7" type="ORF">Aco03nite_048750</name>
</gene>
<evidence type="ECO:0000313" key="8">
    <source>
        <dbReference type="Proteomes" id="UP000612282"/>
    </source>
</evidence>
<dbReference type="Gene3D" id="1.10.10.10">
    <property type="entry name" value="Winged helix-like DNA-binding domain superfamily/Winged helix DNA-binding domain"/>
    <property type="match status" value="1"/>
</dbReference>
<keyword evidence="2" id="KW-0805">Transcription regulation</keyword>
<dbReference type="PROSITE" id="PS50931">
    <property type="entry name" value="HTH_LYSR"/>
    <property type="match status" value="1"/>
</dbReference>
<name>A0ABQ3XD78_9ACTN</name>
<feature type="domain" description="HTH lysR-type" evidence="6">
    <location>
        <begin position="1"/>
        <end position="58"/>
    </location>
</feature>
<comment type="caution">
    <text evidence="7">The sequence shown here is derived from an EMBL/GenBank/DDBJ whole genome shotgun (WGS) entry which is preliminary data.</text>
</comment>
<dbReference type="PRINTS" id="PR00039">
    <property type="entry name" value="HTHLYSR"/>
</dbReference>
<accession>A0ABQ3XD78</accession>
<organism evidence="7 8">
    <name type="scientific">Actinoplanes couchii</name>
    <dbReference type="NCBI Taxonomy" id="403638"/>
    <lineage>
        <taxon>Bacteria</taxon>
        <taxon>Bacillati</taxon>
        <taxon>Actinomycetota</taxon>
        <taxon>Actinomycetes</taxon>
        <taxon>Micromonosporales</taxon>
        <taxon>Micromonosporaceae</taxon>
        <taxon>Actinoplanes</taxon>
    </lineage>
</organism>
<comment type="similarity">
    <text evidence="1">Belongs to the LysR transcriptional regulatory family.</text>
</comment>
<protein>
    <submittedName>
        <fullName evidence="7">LysR family transcriptional regulator</fullName>
    </submittedName>
</protein>